<evidence type="ECO:0000313" key="1">
    <source>
        <dbReference type="EMBL" id="MBX0306005.1"/>
    </source>
</evidence>
<proteinExistence type="predicted"/>
<keyword evidence="2" id="KW-1185">Reference proteome</keyword>
<gene>
    <name evidence="1" type="ORF">EGD98_20365</name>
</gene>
<dbReference type="EMBL" id="RKLQ01000007">
    <property type="protein sequence ID" value="MBX0306005.1"/>
    <property type="molecule type" value="Genomic_DNA"/>
</dbReference>
<dbReference type="AlphaFoldDB" id="A0A8J7YHF0"/>
<protein>
    <submittedName>
        <fullName evidence="1">Uncharacterized protein</fullName>
    </submittedName>
</protein>
<dbReference type="RefSeq" id="WP_220590201.1">
    <property type="nucleotide sequence ID" value="NZ_RKLQ01000007.1"/>
</dbReference>
<reference evidence="1" key="1">
    <citation type="submission" date="2021-06" db="EMBL/GenBank/DDBJ databases">
        <title>Halomicroarcula sp. F24A a new haloarchaeum isolated from saline soil.</title>
        <authorList>
            <person name="Duran-Viseras A."/>
            <person name="Sanchez-Porro C."/>
            <person name="Ventosa A."/>
        </authorList>
    </citation>
    <scope>NUCLEOTIDE SEQUENCE</scope>
    <source>
        <strain evidence="1">F24A</strain>
    </source>
</reference>
<dbReference type="Proteomes" id="UP000783863">
    <property type="component" value="Unassembled WGS sequence"/>
</dbReference>
<evidence type="ECO:0000313" key="2">
    <source>
        <dbReference type="Proteomes" id="UP000783863"/>
    </source>
</evidence>
<name>A0A8J7YHF0_9EURY</name>
<comment type="caution">
    <text evidence="1">The sequence shown here is derived from an EMBL/GenBank/DDBJ whole genome shotgun (WGS) entry which is preliminary data.</text>
</comment>
<accession>A0A8J7YHF0</accession>
<organism evidence="1 2">
    <name type="scientific">Haloarcula salinisoli</name>
    <dbReference type="NCBI Taxonomy" id="2487746"/>
    <lineage>
        <taxon>Archaea</taxon>
        <taxon>Methanobacteriati</taxon>
        <taxon>Methanobacteriota</taxon>
        <taxon>Stenosarchaea group</taxon>
        <taxon>Halobacteria</taxon>
        <taxon>Halobacteriales</taxon>
        <taxon>Haloarculaceae</taxon>
        <taxon>Haloarcula</taxon>
    </lineage>
</organism>
<sequence>MTQDDDAGADDEVSITDLEADAAVRDATSGRLGDYVPITTQVVELPGAQTEPCAFCNAADLVAARGEEMADYGLAVGDWESDDEFDHQLHTVPICGTCLFKRPTVAGPGEVTTTFTDFDEETRELMDEIGDIKSTEEMMREVLEEIDDPEERAEFKRFHDLDE</sequence>